<accession>A0A851HA21</accession>
<comment type="caution">
    <text evidence="2">The sequence shown here is derived from an EMBL/GenBank/DDBJ whole genome shotgun (WGS) entry which is preliminary data.</text>
</comment>
<evidence type="ECO:0000313" key="3">
    <source>
        <dbReference type="Proteomes" id="UP000568109"/>
    </source>
</evidence>
<dbReference type="EMBL" id="JABUOH010000040">
    <property type="protein sequence ID" value="NWN45737.1"/>
    <property type="molecule type" value="Genomic_DNA"/>
</dbReference>
<reference evidence="2 3" key="1">
    <citation type="submission" date="2020-06" db="EMBL/GenBank/DDBJ databases">
        <title>Draft genome sequence of Candidatus Phytoplasma pruni (X-disease group, subgroup 16SrIII-B) strain ChTDIII from Argentina.</title>
        <authorList>
            <person name="Fernandez F.D."/>
            <person name="Zuebert C."/>
            <person name="Huettel B."/>
            <person name="Kube M."/>
            <person name="Conci L.R."/>
        </authorList>
    </citation>
    <scope>NUCLEOTIDE SEQUENCE [LARGE SCALE GENOMIC DNA]</scope>
    <source>
        <strain evidence="2 3">ChTDIII</strain>
    </source>
</reference>
<dbReference type="Proteomes" id="UP000568109">
    <property type="component" value="Unassembled WGS sequence"/>
</dbReference>
<dbReference type="AlphaFoldDB" id="A0A851HA21"/>
<keyword evidence="3" id="KW-1185">Reference proteome</keyword>
<evidence type="ECO:0000313" key="2">
    <source>
        <dbReference type="EMBL" id="NWN45737.1"/>
    </source>
</evidence>
<feature type="compositionally biased region" description="Basic and acidic residues" evidence="1">
    <location>
        <begin position="61"/>
        <end position="75"/>
    </location>
</feature>
<organism evidence="2 3">
    <name type="scientific">Candidatus Phytoplasma pruni</name>
    <dbReference type="NCBI Taxonomy" id="479893"/>
    <lineage>
        <taxon>Bacteria</taxon>
        <taxon>Bacillati</taxon>
        <taxon>Mycoplasmatota</taxon>
        <taxon>Mollicutes</taxon>
        <taxon>Acholeplasmatales</taxon>
        <taxon>Acholeplasmataceae</taxon>
        <taxon>Candidatus Phytoplasma</taxon>
        <taxon>16SrIII (X-disease group)</taxon>
    </lineage>
</organism>
<feature type="region of interest" description="Disordered" evidence="1">
    <location>
        <begin position="1"/>
        <end position="39"/>
    </location>
</feature>
<proteinExistence type="predicted"/>
<gene>
    <name evidence="2" type="ORF">HR065_01390</name>
</gene>
<name>A0A851HA21_9MOLU</name>
<feature type="compositionally biased region" description="Polar residues" evidence="1">
    <location>
        <begin position="76"/>
        <end position="90"/>
    </location>
</feature>
<feature type="region of interest" description="Disordered" evidence="1">
    <location>
        <begin position="61"/>
        <end position="90"/>
    </location>
</feature>
<sequence length="90" mass="10575">SGIIYGVYRYNKTSNATDNTQQQKRPNKKTKPNEEYNDEDIMDSELAAKFKELDENISKMKKDRNELEQMKKESETVNQNLDDLSKNQLL</sequence>
<feature type="non-terminal residue" evidence="2">
    <location>
        <position position="1"/>
    </location>
</feature>
<dbReference type="RefSeq" id="WP_178734136.1">
    <property type="nucleotide sequence ID" value="NZ_JABUOH010000040.1"/>
</dbReference>
<evidence type="ECO:0000256" key="1">
    <source>
        <dbReference type="SAM" id="MobiDB-lite"/>
    </source>
</evidence>
<feature type="compositionally biased region" description="Polar residues" evidence="1">
    <location>
        <begin position="11"/>
        <end position="24"/>
    </location>
</feature>
<protein>
    <submittedName>
        <fullName evidence="2">Uncharacterized protein</fullName>
    </submittedName>
</protein>